<dbReference type="Proteomes" id="UP001235939">
    <property type="component" value="Chromosome 01"/>
</dbReference>
<keyword evidence="4 8" id="KW-0812">Transmembrane</keyword>
<dbReference type="InterPro" id="IPR000425">
    <property type="entry name" value="MIP"/>
</dbReference>
<dbReference type="Pfam" id="PF00230">
    <property type="entry name" value="MIP"/>
    <property type="match status" value="1"/>
</dbReference>
<feature type="transmembrane region" description="Helical" evidence="9">
    <location>
        <begin position="195"/>
        <end position="215"/>
    </location>
</feature>
<feature type="transmembrane region" description="Helical" evidence="9">
    <location>
        <begin position="12"/>
        <end position="29"/>
    </location>
</feature>
<gene>
    <name evidence="10" type="ORF">LAZ67_1005310</name>
</gene>
<accession>A0ABY6K1N6</accession>
<keyword evidence="11" id="KW-1185">Reference proteome</keyword>
<evidence type="ECO:0000256" key="1">
    <source>
        <dbReference type="ARBA" id="ARBA00004141"/>
    </source>
</evidence>
<dbReference type="InterPro" id="IPR023271">
    <property type="entry name" value="Aquaporin-like"/>
</dbReference>
<dbReference type="Gene3D" id="1.20.1080.10">
    <property type="entry name" value="Glycerol uptake facilitator protein"/>
    <property type="match status" value="1"/>
</dbReference>
<keyword evidence="5 9" id="KW-1133">Transmembrane helix</keyword>
<evidence type="ECO:0000313" key="11">
    <source>
        <dbReference type="Proteomes" id="UP001235939"/>
    </source>
</evidence>
<evidence type="ECO:0000256" key="5">
    <source>
        <dbReference type="ARBA" id="ARBA00022989"/>
    </source>
</evidence>
<comment type="similarity">
    <text evidence="2 8">Belongs to the MIP/aquaporin (TC 1.A.8) family.</text>
</comment>
<evidence type="ECO:0000256" key="6">
    <source>
        <dbReference type="ARBA" id="ARBA00023136"/>
    </source>
</evidence>
<evidence type="ECO:0000256" key="9">
    <source>
        <dbReference type="SAM" id="Phobius"/>
    </source>
</evidence>
<evidence type="ECO:0000313" key="10">
    <source>
        <dbReference type="EMBL" id="UYV61562.1"/>
    </source>
</evidence>
<keyword evidence="3 8" id="KW-0813">Transport</keyword>
<evidence type="ECO:0000256" key="3">
    <source>
        <dbReference type="ARBA" id="ARBA00022448"/>
    </source>
</evidence>
<dbReference type="PRINTS" id="PR00783">
    <property type="entry name" value="MINTRINSICP"/>
</dbReference>
<dbReference type="InterPro" id="IPR050363">
    <property type="entry name" value="MIP/Aquaporin"/>
</dbReference>
<proteinExistence type="inferred from homology"/>
<evidence type="ECO:0000256" key="8">
    <source>
        <dbReference type="RuleBase" id="RU000477"/>
    </source>
</evidence>
<dbReference type="PANTHER" id="PTHR43829">
    <property type="entry name" value="AQUAPORIN OR AQUAGLYCEROPORIN RELATED"/>
    <property type="match status" value="1"/>
</dbReference>
<organism evidence="10 11">
    <name type="scientific">Cordylochernes scorpioides</name>
    <dbReference type="NCBI Taxonomy" id="51811"/>
    <lineage>
        <taxon>Eukaryota</taxon>
        <taxon>Metazoa</taxon>
        <taxon>Ecdysozoa</taxon>
        <taxon>Arthropoda</taxon>
        <taxon>Chelicerata</taxon>
        <taxon>Arachnida</taxon>
        <taxon>Pseudoscorpiones</taxon>
        <taxon>Cheliferoidea</taxon>
        <taxon>Chernetidae</taxon>
        <taxon>Cordylochernes</taxon>
    </lineage>
</organism>
<protein>
    <submittedName>
        <fullName evidence="10">Uncharacterized protein</fullName>
    </submittedName>
</protein>
<feature type="transmembrane region" description="Helical" evidence="9">
    <location>
        <begin position="114"/>
        <end position="133"/>
    </location>
</feature>
<dbReference type="EMBL" id="CP092863">
    <property type="protein sequence ID" value="UYV61562.1"/>
    <property type="molecule type" value="Genomic_DNA"/>
</dbReference>
<sequence>MGKFHANLDHVGVSFVWGLAVFVGLFASIKGSGGHINPAVTIALATLNKFPWRKVPHYLISQYLGAFAASGLLYLLYHDAIVMKVGDVRELTGANGTADIWTTFLQPWVSVETAMFDQILGTAILMFTVLAIVDPNNLKVPEPLVPLYAGLLVTSLVFGFAYNCMAPLNPARDLGPRVFVAIAGWGSEAFSSRNGWIGILGPHLGAILGGWVYYLSLENNRPAGEQPQREASAKISAVTDTINKLDNLFFFLISTQSYQGIKLVVLHHDWVK</sequence>
<feature type="transmembrane region" description="Helical" evidence="9">
    <location>
        <begin position="145"/>
        <end position="162"/>
    </location>
</feature>
<dbReference type="PROSITE" id="PS00221">
    <property type="entry name" value="MIP"/>
    <property type="match status" value="1"/>
</dbReference>
<comment type="function">
    <text evidence="7">Aquaglyceroporin that may modulate the water content and osmolytes during anhydrobiosis.</text>
</comment>
<reference evidence="10 11" key="1">
    <citation type="submission" date="2022-01" db="EMBL/GenBank/DDBJ databases">
        <title>A chromosomal length assembly of Cordylochernes scorpioides.</title>
        <authorList>
            <person name="Zeh D."/>
            <person name="Zeh J."/>
        </authorList>
    </citation>
    <scope>NUCLEOTIDE SEQUENCE [LARGE SCALE GENOMIC DNA]</scope>
    <source>
        <strain evidence="10">IN4F17</strain>
        <tissue evidence="10">Whole Body</tissue>
    </source>
</reference>
<evidence type="ECO:0000256" key="2">
    <source>
        <dbReference type="ARBA" id="ARBA00006175"/>
    </source>
</evidence>
<evidence type="ECO:0000256" key="4">
    <source>
        <dbReference type="ARBA" id="ARBA00022692"/>
    </source>
</evidence>
<dbReference type="InterPro" id="IPR022357">
    <property type="entry name" value="MIP_CS"/>
</dbReference>
<keyword evidence="6 9" id="KW-0472">Membrane</keyword>
<feature type="transmembrane region" description="Helical" evidence="9">
    <location>
        <begin position="58"/>
        <end position="77"/>
    </location>
</feature>
<dbReference type="SUPFAM" id="SSF81338">
    <property type="entry name" value="Aquaporin-like"/>
    <property type="match status" value="1"/>
</dbReference>
<name>A0ABY6K1N6_9ARAC</name>
<evidence type="ECO:0000256" key="7">
    <source>
        <dbReference type="ARBA" id="ARBA00045280"/>
    </source>
</evidence>
<comment type="subcellular location">
    <subcellularLocation>
        <location evidence="1">Membrane</location>
        <topology evidence="1">Multi-pass membrane protein</topology>
    </subcellularLocation>
</comment>
<dbReference type="PANTHER" id="PTHR43829:SF9">
    <property type="entry name" value="AQUAPORIN-9"/>
    <property type="match status" value="1"/>
</dbReference>